<evidence type="ECO:0000256" key="5">
    <source>
        <dbReference type="SAM" id="Phobius"/>
    </source>
</evidence>
<accession>A0A9D6V5U5</accession>
<keyword evidence="7" id="KW-0436">Ligase</keyword>
<reference evidence="7" key="1">
    <citation type="submission" date="2020-07" db="EMBL/GenBank/DDBJ databases">
        <title>Huge and variable diversity of episymbiotic CPR bacteria and DPANN archaea in groundwater ecosystems.</title>
        <authorList>
            <person name="He C.Y."/>
            <person name="Keren R."/>
            <person name="Whittaker M."/>
            <person name="Farag I.F."/>
            <person name="Doudna J."/>
            <person name="Cate J.H.D."/>
            <person name="Banfield J.F."/>
        </authorList>
    </citation>
    <scope>NUCLEOTIDE SEQUENCE</scope>
    <source>
        <strain evidence="7">NC_groundwater_1664_Pr3_B-0.1um_52_9</strain>
    </source>
</reference>
<dbReference type="Pfam" id="PF04932">
    <property type="entry name" value="Wzy_C"/>
    <property type="match status" value="1"/>
</dbReference>
<feature type="transmembrane region" description="Helical" evidence="5">
    <location>
        <begin position="199"/>
        <end position="229"/>
    </location>
</feature>
<gene>
    <name evidence="7" type="ORF">HY912_17405</name>
</gene>
<evidence type="ECO:0000256" key="4">
    <source>
        <dbReference type="ARBA" id="ARBA00023136"/>
    </source>
</evidence>
<evidence type="ECO:0000259" key="6">
    <source>
        <dbReference type="Pfam" id="PF04932"/>
    </source>
</evidence>
<evidence type="ECO:0000256" key="1">
    <source>
        <dbReference type="ARBA" id="ARBA00004141"/>
    </source>
</evidence>
<organism evidence="7 8">
    <name type="scientific">Desulfomonile tiedjei</name>
    <dbReference type="NCBI Taxonomy" id="2358"/>
    <lineage>
        <taxon>Bacteria</taxon>
        <taxon>Pseudomonadati</taxon>
        <taxon>Thermodesulfobacteriota</taxon>
        <taxon>Desulfomonilia</taxon>
        <taxon>Desulfomonilales</taxon>
        <taxon>Desulfomonilaceae</taxon>
        <taxon>Desulfomonile</taxon>
    </lineage>
</organism>
<feature type="transmembrane region" description="Helical" evidence="5">
    <location>
        <begin position="399"/>
        <end position="415"/>
    </location>
</feature>
<dbReference type="PANTHER" id="PTHR37422:SF23">
    <property type="entry name" value="TEICHURONIC ACID BIOSYNTHESIS PROTEIN TUAE"/>
    <property type="match status" value="1"/>
</dbReference>
<evidence type="ECO:0000313" key="8">
    <source>
        <dbReference type="Proteomes" id="UP000807825"/>
    </source>
</evidence>
<dbReference type="GO" id="GO:0016874">
    <property type="term" value="F:ligase activity"/>
    <property type="evidence" value="ECO:0007669"/>
    <property type="project" value="UniProtKB-KW"/>
</dbReference>
<feature type="transmembrane region" description="Helical" evidence="5">
    <location>
        <begin position="15"/>
        <end position="35"/>
    </location>
</feature>
<dbReference type="AlphaFoldDB" id="A0A9D6V5U5"/>
<keyword evidence="4 5" id="KW-0472">Membrane</keyword>
<dbReference type="EMBL" id="JACRDE010000455">
    <property type="protein sequence ID" value="MBI5251268.1"/>
    <property type="molecule type" value="Genomic_DNA"/>
</dbReference>
<comment type="subcellular location">
    <subcellularLocation>
        <location evidence="1">Membrane</location>
        <topology evidence="1">Multi-pass membrane protein</topology>
    </subcellularLocation>
</comment>
<feature type="transmembrane region" description="Helical" evidence="5">
    <location>
        <begin position="42"/>
        <end position="59"/>
    </location>
</feature>
<keyword evidence="2 5" id="KW-0812">Transmembrane</keyword>
<feature type="transmembrane region" description="Helical" evidence="5">
    <location>
        <begin position="71"/>
        <end position="91"/>
    </location>
</feature>
<comment type="caution">
    <text evidence="7">The sequence shown here is derived from an EMBL/GenBank/DDBJ whole genome shotgun (WGS) entry which is preliminary data.</text>
</comment>
<evidence type="ECO:0000313" key="7">
    <source>
        <dbReference type="EMBL" id="MBI5251268.1"/>
    </source>
</evidence>
<dbReference type="InterPro" id="IPR051533">
    <property type="entry name" value="WaaL-like"/>
</dbReference>
<proteinExistence type="predicted"/>
<feature type="transmembrane region" description="Helical" evidence="5">
    <location>
        <begin position="338"/>
        <end position="358"/>
    </location>
</feature>
<feature type="domain" description="O-antigen ligase-related" evidence="6">
    <location>
        <begin position="200"/>
        <end position="346"/>
    </location>
</feature>
<dbReference type="GO" id="GO:0016020">
    <property type="term" value="C:membrane"/>
    <property type="evidence" value="ECO:0007669"/>
    <property type="project" value="UniProtKB-SubCell"/>
</dbReference>
<dbReference type="PANTHER" id="PTHR37422">
    <property type="entry name" value="TEICHURONIC ACID BIOSYNTHESIS PROTEIN TUAE"/>
    <property type="match status" value="1"/>
</dbReference>
<feature type="transmembrane region" description="Helical" evidence="5">
    <location>
        <begin position="103"/>
        <end position="123"/>
    </location>
</feature>
<feature type="transmembrane region" description="Helical" evidence="5">
    <location>
        <begin position="129"/>
        <end position="148"/>
    </location>
</feature>
<feature type="transmembrane region" description="Helical" evidence="5">
    <location>
        <begin position="370"/>
        <end position="393"/>
    </location>
</feature>
<protein>
    <submittedName>
        <fullName evidence="7">O-antigen ligase family protein</fullName>
    </submittedName>
</protein>
<evidence type="ECO:0000256" key="2">
    <source>
        <dbReference type="ARBA" id="ARBA00022692"/>
    </source>
</evidence>
<keyword evidence="3 5" id="KW-1133">Transmembrane helix</keyword>
<evidence type="ECO:0000256" key="3">
    <source>
        <dbReference type="ARBA" id="ARBA00022989"/>
    </source>
</evidence>
<dbReference type="Proteomes" id="UP000807825">
    <property type="component" value="Unassembled WGS sequence"/>
</dbReference>
<dbReference type="InterPro" id="IPR007016">
    <property type="entry name" value="O-antigen_ligase-rel_domated"/>
</dbReference>
<feature type="transmembrane region" description="Helical" evidence="5">
    <location>
        <begin position="241"/>
        <end position="261"/>
    </location>
</feature>
<sequence>MTASSPKDYSSRLDIYFILALILSVPSIPFLRYGFGDFEIPIAMPIIVVYSCIKIWLLMDAPKGLETEPGITMLMVVLFMWSTASVLWATAPEFAFRRLVSRGYQTYFVLLAINCCCFSPVAIMRLGRLLPLAILVPVAIGFYGFFTLPEPPHFQFSYEYPRVLGDRNSDTFMVLTAWPLALAMTCGASQTVIWRFSGLIAALLTGGAVFFSLSRANLLGAMAVALVLLTVDSVLKKTRPLMVFVVASVFLGSMLLGASVFEDHLDQTLGQWQQRFDKVDDNQRWAFNRGAWELVDRHPITGVGLNNFRVTFQTTQAGRQAEQDYNPHNSFLGTWSELGFPGLIVFTCIVLWPLSCYIRLFPHVLRSGDLILGQIYVGGLGLCLVLILSILAYNFAEDFYYWIAYVFVSLIALALKRGLRSPLMGSPLD</sequence>
<name>A0A9D6V5U5_9BACT</name>